<accession>A0A840I121</accession>
<dbReference type="EMBL" id="JACHOB010000001">
    <property type="protein sequence ID" value="MBB4657888.1"/>
    <property type="molecule type" value="Genomic_DNA"/>
</dbReference>
<feature type="transmembrane region" description="Helical" evidence="1">
    <location>
        <begin position="44"/>
        <end position="63"/>
    </location>
</feature>
<reference evidence="2 3" key="1">
    <citation type="submission" date="2020-08" db="EMBL/GenBank/DDBJ databases">
        <title>Genomic Encyclopedia of Type Strains, Phase IV (KMG-IV): sequencing the most valuable type-strain genomes for metagenomic binning, comparative biology and taxonomic classification.</title>
        <authorList>
            <person name="Goeker M."/>
        </authorList>
    </citation>
    <scope>NUCLEOTIDE SEQUENCE [LARGE SCALE GENOMIC DNA]</scope>
    <source>
        <strain evidence="2 3">DSM 102850</strain>
    </source>
</reference>
<keyword evidence="1" id="KW-0472">Membrane</keyword>
<sequence>MPFREKTLWVQLIALAAVAAYFAYDMHVGGGVNGSPPAGMIGAVIAFVVLMVVLMIPVAALTGPSDREAAKDERDREAERRGEAGRANILVLCVLATLLYAATHGEGLIANALFLSLLLAQAAGALMQILHYRRTA</sequence>
<gene>
    <name evidence="2" type="ORF">GGQ59_000388</name>
</gene>
<keyword evidence="1" id="KW-1133">Transmembrane helix</keyword>
<feature type="transmembrane region" description="Helical" evidence="1">
    <location>
        <begin position="7"/>
        <end position="24"/>
    </location>
</feature>
<evidence type="ECO:0000313" key="3">
    <source>
        <dbReference type="Proteomes" id="UP000563524"/>
    </source>
</evidence>
<proteinExistence type="predicted"/>
<feature type="transmembrane region" description="Helical" evidence="1">
    <location>
        <begin position="84"/>
        <end position="102"/>
    </location>
</feature>
<dbReference type="Proteomes" id="UP000563524">
    <property type="component" value="Unassembled WGS sequence"/>
</dbReference>
<protein>
    <submittedName>
        <fullName evidence="2">Putative membrane protein</fullName>
    </submittedName>
</protein>
<dbReference type="AlphaFoldDB" id="A0A840I121"/>
<comment type="caution">
    <text evidence="2">The sequence shown here is derived from an EMBL/GenBank/DDBJ whole genome shotgun (WGS) entry which is preliminary data.</text>
</comment>
<evidence type="ECO:0000256" key="1">
    <source>
        <dbReference type="SAM" id="Phobius"/>
    </source>
</evidence>
<keyword evidence="3" id="KW-1185">Reference proteome</keyword>
<dbReference type="RefSeq" id="WP_183815322.1">
    <property type="nucleotide sequence ID" value="NZ_JACHOB010000001.1"/>
</dbReference>
<feature type="transmembrane region" description="Helical" evidence="1">
    <location>
        <begin position="108"/>
        <end position="130"/>
    </location>
</feature>
<name>A0A840I121_9PROT</name>
<keyword evidence="1" id="KW-0812">Transmembrane</keyword>
<organism evidence="2 3">
    <name type="scientific">Parvularcula dongshanensis</name>
    <dbReference type="NCBI Taxonomy" id="1173995"/>
    <lineage>
        <taxon>Bacteria</taxon>
        <taxon>Pseudomonadati</taxon>
        <taxon>Pseudomonadota</taxon>
        <taxon>Alphaproteobacteria</taxon>
        <taxon>Parvularculales</taxon>
        <taxon>Parvularculaceae</taxon>
        <taxon>Parvularcula</taxon>
    </lineage>
</organism>
<evidence type="ECO:0000313" key="2">
    <source>
        <dbReference type="EMBL" id="MBB4657888.1"/>
    </source>
</evidence>